<dbReference type="Proteomes" id="UP000499080">
    <property type="component" value="Unassembled WGS sequence"/>
</dbReference>
<accession>A0A4Y2KHY6</accession>
<reference evidence="2 3" key="1">
    <citation type="journal article" date="2019" name="Sci. Rep.">
        <title>Orb-weaving spider Araneus ventricosus genome elucidates the spidroin gene catalogue.</title>
        <authorList>
            <person name="Kono N."/>
            <person name="Nakamura H."/>
            <person name="Ohtoshi R."/>
            <person name="Moran D.A.P."/>
            <person name="Shinohara A."/>
            <person name="Yoshida Y."/>
            <person name="Fujiwara M."/>
            <person name="Mori M."/>
            <person name="Tomita M."/>
            <person name="Arakawa K."/>
        </authorList>
    </citation>
    <scope>NUCLEOTIDE SEQUENCE [LARGE SCALE GENOMIC DNA]</scope>
</reference>
<gene>
    <name evidence="2" type="ORF">AVEN_201357_1</name>
</gene>
<feature type="transmembrane region" description="Helical" evidence="1">
    <location>
        <begin position="61"/>
        <end position="78"/>
    </location>
</feature>
<evidence type="ECO:0000313" key="2">
    <source>
        <dbReference type="EMBL" id="GBN01187.1"/>
    </source>
</evidence>
<protein>
    <submittedName>
        <fullName evidence="2">Uncharacterized protein</fullName>
    </submittedName>
</protein>
<dbReference type="AlphaFoldDB" id="A0A4Y2KHY6"/>
<keyword evidence="1" id="KW-1133">Transmembrane helix</keyword>
<evidence type="ECO:0000256" key="1">
    <source>
        <dbReference type="SAM" id="Phobius"/>
    </source>
</evidence>
<sequence>MLSVTSLSAPGPSTGSKTVLPVDSAHRLFLFNSYKELLRWYFGSWCCVVLIFIPARRLMNFSNFIYVCIFMTYVSYINSMSTKYSPDGVAIFNNCTIF</sequence>
<keyword evidence="3" id="KW-1185">Reference proteome</keyword>
<dbReference type="EMBL" id="BGPR01004592">
    <property type="protein sequence ID" value="GBN01187.1"/>
    <property type="molecule type" value="Genomic_DNA"/>
</dbReference>
<name>A0A4Y2KHY6_ARAVE</name>
<keyword evidence="1" id="KW-0472">Membrane</keyword>
<comment type="caution">
    <text evidence="2">The sequence shown here is derived from an EMBL/GenBank/DDBJ whole genome shotgun (WGS) entry which is preliminary data.</text>
</comment>
<keyword evidence="1" id="KW-0812">Transmembrane</keyword>
<proteinExistence type="predicted"/>
<evidence type="ECO:0000313" key="3">
    <source>
        <dbReference type="Proteomes" id="UP000499080"/>
    </source>
</evidence>
<organism evidence="2 3">
    <name type="scientific">Araneus ventricosus</name>
    <name type="common">Orbweaver spider</name>
    <name type="synonym">Epeira ventricosa</name>
    <dbReference type="NCBI Taxonomy" id="182803"/>
    <lineage>
        <taxon>Eukaryota</taxon>
        <taxon>Metazoa</taxon>
        <taxon>Ecdysozoa</taxon>
        <taxon>Arthropoda</taxon>
        <taxon>Chelicerata</taxon>
        <taxon>Arachnida</taxon>
        <taxon>Araneae</taxon>
        <taxon>Araneomorphae</taxon>
        <taxon>Entelegynae</taxon>
        <taxon>Araneoidea</taxon>
        <taxon>Araneidae</taxon>
        <taxon>Araneus</taxon>
    </lineage>
</organism>
<feature type="transmembrane region" description="Helical" evidence="1">
    <location>
        <begin position="37"/>
        <end position="55"/>
    </location>
</feature>